<sequence>MAAGIGSRMGSLSDHVNKAILPVNYKGVISHIIEKFPKDVEIIIAVGHKKETIRNYLSLAHPDRLLTLVDVDKYMGPGTGPGYSLLRCKKFLNSPFVFFAADTLVIEDVPLPDKNWFGIAPVKETEKYCTVKIKNNLICQLDDKIKTDNRFAFIGLAGIKDYQDFFSALEKDKNLIGGEVQVSNGFNKLIEKKLVPIGFTWFDTGALNSYAETNRNFMGGDKKFDFSKGNEFLYFIDDRVIKFFADAEVSSNRYARAKKSLSEFCPELIGLEGGFYSYKKVDGATLYSVLNTKIANDFFNWAYHNLWQRVELPSAEKKEFLSTCQRFYYDKTEKRLQDFYNKTGLQDTPNNINGTETPSLKELLSQIDWKYITDGIPTNFHGDLQFDNILVANNSGPDAKFVLLDWRHDFGGLTHAGDIYYDLAKLYGGTIVSYQLMKDGMFSFNMSGSDVYYDFYTKSNLNDARDEYELFLKSHDFDLNKIKIITALIFLNMSPLHNDPFDHMVYYLGKNMLYKTLRTVNYGKRA</sequence>
<evidence type="ECO:0000313" key="1">
    <source>
        <dbReference type="EMBL" id="KKT81472.1"/>
    </source>
</evidence>
<dbReference type="SUPFAM" id="SSF56112">
    <property type="entry name" value="Protein kinase-like (PK-like)"/>
    <property type="match status" value="1"/>
</dbReference>
<comment type="caution">
    <text evidence="1">The sequence shown here is derived from an EMBL/GenBank/DDBJ whole genome shotgun (WGS) entry which is preliminary data.</text>
</comment>
<evidence type="ECO:0008006" key="3">
    <source>
        <dbReference type="Google" id="ProtNLM"/>
    </source>
</evidence>
<accession>A0A0G1MKX6</accession>
<reference evidence="1 2" key="1">
    <citation type="journal article" date="2015" name="Nature">
        <title>rRNA introns, odd ribosomes, and small enigmatic genomes across a large radiation of phyla.</title>
        <authorList>
            <person name="Brown C.T."/>
            <person name="Hug L.A."/>
            <person name="Thomas B.C."/>
            <person name="Sharon I."/>
            <person name="Castelle C.J."/>
            <person name="Singh A."/>
            <person name="Wilkins M.J."/>
            <person name="Williams K.H."/>
            <person name="Banfield J.F."/>
        </authorList>
    </citation>
    <scope>NUCLEOTIDE SEQUENCE [LARGE SCALE GENOMIC DNA]</scope>
</reference>
<dbReference type="Proteomes" id="UP000034032">
    <property type="component" value="Unassembled WGS sequence"/>
</dbReference>
<gene>
    <name evidence="1" type="ORF">UW79_C0019G0028</name>
</gene>
<organism evidence="1 2">
    <name type="scientific">Candidatus Yanofskybacteria bacterium GW2011_GWA2_44_9</name>
    <dbReference type="NCBI Taxonomy" id="1619025"/>
    <lineage>
        <taxon>Bacteria</taxon>
        <taxon>Candidatus Yanofskyibacteriota</taxon>
    </lineage>
</organism>
<dbReference type="SUPFAM" id="SSF53448">
    <property type="entry name" value="Nucleotide-diphospho-sugar transferases"/>
    <property type="match status" value="1"/>
</dbReference>
<protein>
    <recommendedName>
        <fullName evidence="3">MobA-like NTP transferase domain-containing protein</fullName>
    </recommendedName>
</protein>
<dbReference type="EMBL" id="LCJR01000019">
    <property type="protein sequence ID" value="KKT81472.1"/>
    <property type="molecule type" value="Genomic_DNA"/>
</dbReference>
<evidence type="ECO:0000313" key="2">
    <source>
        <dbReference type="Proteomes" id="UP000034032"/>
    </source>
</evidence>
<proteinExistence type="predicted"/>
<name>A0A0G1MKX6_9BACT</name>
<dbReference type="InterPro" id="IPR011009">
    <property type="entry name" value="Kinase-like_dom_sf"/>
</dbReference>
<dbReference type="AlphaFoldDB" id="A0A0G1MKX6"/>
<dbReference type="InterPro" id="IPR029044">
    <property type="entry name" value="Nucleotide-diphossugar_trans"/>
</dbReference>
<dbReference type="Gene3D" id="3.90.550.10">
    <property type="entry name" value="Spore Coat Polysaccharide Biosynthesis Protein SpsA, Chain A"/>
    <property type="match status" value="1"/>
</dbReference>